<keyword evidence="2" id="KW-1185">Reference proteome</keyword>
<dbReference type="OrthoDB" id="29174at74201"/>
<accession>A0A2S7U5F7</accession>
<evidence type="ECO:0000313" key="1">
    <source>
        <dbReference type="EMBL" id="PQJ29634.1"/>
    </source>
</evidence>
<name>A0A2S7U5F7_9BACT</name>
<dbReference type="AlphaFoldDB" id="A0A2S7U5F7"/>
<proteinExistence type="predicted"/>
<organism evidence="1 2">
    <name type="scientific">Rubritalea profundi</name>
    <dbReference type="NCBI Taxonomy" id="1658618"/>
    <lineage>
        <taxon>Bacteria</taxon>
        <taxon>Pseudomonadati</taxon>
        <taxon>Verrucomicrobiota</taxon>
        <taxon>Verrucomicrobiia</taxon>
        <taxon>Verrucomicrobiales</taxon>
        <taxon>Rubritaleaceae</taxon>
        <taxon>Rubritalea</taxon>
    </lineage>
</organism>
<dbReference type="Proteomes" id="UP000239907">
    <property type="component" value="Unassembled WGS sequence"/>
</dbReference>
<evidence type="ECO:0000313" key="2">
    <source>
        <dbReference type="Proteomes" id="UP000239907"/>
    </source>
</evidence>
<dbReference type="EMBL" id="MQWA01000001">
    <property type="protein sequence ID" value="PQJ29634.1"/>
    <property type="molecule type" value="Genomic_DNA"/>
</dbReference>
<reference evidence="1 2" key="1">
    <citation type="submission" date="2016-12" db="EMBL/GenBank/DDBJ databases">
        <title>Study of bacterial adaptation to deep sea.</title>
        <authorList>
            <person name="Song J."/>
            <person name="Yoshizawa S."/>
            <person name="Kogure K."/>
        </authorList>
    </citation>
    <scope>NUCLEOTIDE SEQUENCE [LARGE SCALE GENOMIC DNA]</scope>
    <source>
        <strain evidence="1 2">SAORIC-165</strain>
    </source>
</reference>
<comment type="caution">
    <text evidence="1">The sequence shown here is derived from an EMBL/GenBank/DDBJ whole genome shotgun (WGS) entry which is preliminary data.</text>
</comment>
<protein>
    <submittedName>
        <fullName evidence="1">Uncharacterized protein</fullName>
    </submittedName>
</protein>
<sequence length="229" mass="25643">MDHTEDAFQSKDGGKSMTYRWKQDSYYVYLTGTNKGDRYNVSQEYRPKVVSDAPAAVLAEKDRFDGIYERKFYTPDYSKSFKGRIVGFDQGKETISVQTKKSRLTISLDKLSERDLAYYEEIKDLVIASKSLGLSIKENKAKAERNGRASTVNTNFAIGLANRSSQPIQELEIKYVASHKVDTLDGPPVLTSTSGSVDVTSLFGNYHETIYTDMVPIIRETRPGVSSSG</sequence>
<gene>
    <name evidence="1" type="ORF">BSZ32_14805</name>
</gene>